<organism evidence="3 4">
    <name type="scientific">Myxococcus xanthus (strain DK1622)</name>
    <dbReference type="NCBI Taxonomy" id="246197"/>
    <lineage>
        <taxon>Bacteria</taxon>
        <taxon>Pseudomonadati</taxon>
        <taxon>Myxococcota</taxon>
        <taxon>Myxococcia</taxon>
        <taxon>Myxococcales</taxon>
        <taxon>Cystobacterineae</taxon>
        <taxon>Myxococcaceae</taxon>
        <taxon>Myxococcus</taxon>
    </lineage>
</organism>
<dbReference type="STRING" id="246197.MXAN_2327"/>
<feature type="signal peptide" evidence="1">
    <location>
        <begin position="1"/>
        <end position="20"/>
    </location>
</feature>
<dbReference type="eggNOG" id="COG0457">
    <property type="taxonomic scope" value="Bacteria"/>
</dbReference>
<keyword evidence="4" id="KW-1185">Reference proteome</keyword>
<dbReference type="KEGG" id="mxa:MXAN_2327"/>
<evidence type="ECO:0000256" key="1">
    <source>
        <dbReference type="SAM" id="SignalP"/>
    </source>
</evidence>
<dbReference type="Gene3D" id="1.25.40.10">
    <property type="entry name" value="Tetratricopeptide repeat domain"/>
    <property type="match status" value="1"/>
</dbReference>
<dbReference type="OrthoDB" id="5516557at2"/>
<dbReference type="AlphaFoldDB" id="Q1D9X5"/>
<dbReference type="EnsemblBacteria" id="ABF92678">
    <property type="protein sequence ID" value="ABF92678"/>
    <property type="gene ID" value="MXAN_2327"/>
</dbReference>
<dbReference type="Proteomes" id="UP000002402">
    <property type="component" value="Chromosome"/>
</dbReference>
<dbReference type="InterPro" id="IPR011990">
    <property type="entry name" value="TPR-like_helical_dom_sf"/>
</dbReference>
<dbReference type="EMBL" id="CP000113">
    <property type="protein sequence ID" value="ABF92678.1"/>
    <property type="molecule type" value="Genomic_DNA"/>
</dbReference>
<dbReference type="GeneID" id="41359714"/>
<feature type="chain" id="PRO_5004188318" description="DUF1570 domain-containing protein" evidence="1">
    <location>
        <begin position="21"/>
        <end position="524"/>
    </location>
</feature>
<evidence type="ECO:0000313" key="3">
    <source>
        <dbReference type="EMBL" id="ABF92678.1"/>
    </source>
</evidence>
<dbReference type="Pfam" id="PF07607">
    <property type="entry name" value="DUF1570"/>
    <property type="match status" value="1"/>
</dbReference>
<evidence type="ECO:0000259" key="2">
    <source>
        <dbReference type="Pfam" id="PF07607"/>
    </source>
</evidence>
<dbReference type="HOGENOM" id="CLU_514509_0_0_7"/>
<dbReference type="SUPFAM" id="SSF48452">
    <property type="entry name" value="TPR-like"/>
    <property type="match status" value="1"/>
</dbReference>
<keyword evidence="1" id="KW-0732">Signal</keyword>
<dbReference type="RefSeq" id="WP_011552403.1">
    <property type="nucleotide sequence ID" value="NC_008095.1"/>
</dbReference>
<proteinExistence type="predicted"/>
<sequence>MRHGLAMGALLALLATTQLACVVGPRFTTCPGEGGRPWLRLDSDHYTLHTDLLAEEAREAMQRLERTRAAILTSMWPQSLRQQMTKLDVYVIQSPREFEGLYPRRVRAFFFRSDSEALIVLSGRPGTWEQTFSGLSLASSSPLNHELAHYLSAYPLSRQPRWLSEGMAEYLETLRISKDGRTAVVGAPHWTAIAHIRPRLNKVLRDVAQGWSMQQVLQWDRTLEAREQDKEVEANYAGSWLLVHWLVNERPQPFAEYLALLHQGVSPDEALTRTLPELTSPSLDGLLYQYVRKRHFVERTVSVPPIGTAFVEEYLDDAQVHAIRARLAALGAHLAHREPFITNRQKVARDELDEALRLNPTGLLALSAKLRGAAPSEQVAIGRSIVEAHPHESEAWLLLGMAMRHAPAATEEREATYREALRLDPRNANAARELAWMLINQDRSEEALPLARWAVALAPWSPNALDTLALALAGTGACEEARQAEHRALDFIQEDGAPELEYLLRQRIAGLEDGTLCVASPPGP</sequence>
<accession>Q1D9X5</accession>
<evidence type="ECO:0000313" key="4">
    <source>
        <dbReference type="Proteomes" id="UP000002402"/>
    </source>
</evidence>
<dbReference type="InterPro" id="IPR011464">
    <property type="entry name" value="DUF1570"/>
</dbReference>
<dbReference type="Pfam" id="PF13429">
    <property type="entry name" value="TPR_15"/>
    <property type="match status" value="1"/>
</dbReference>
<protein>
    <recommendedName>
        <fullName evidence="2">DUF1570 domain-containing protein</fullName>
    </recommendedName>
</protein>
<gene>
    <name evidence="3" type="ordered locus">MXAN_2327</name>
</gene>
<reference evidence="3 4" key="1">
    <citation type="journal article" date="2006" name="Proc. Natl. Acad. Sci. U.S.A.">
        <title>Evolution of sensory complexity recorded in a myxobacterial genome.</title>
        <authorList>
            <person name="Goldman B.S."/>
            <person name="Nierman W.C."/>
            <person name="Kaiser D."/>
            <person name="Slater S.C."/>
            <person name="Durkin A.S."/>
            <person name="Eisen J.A."/>
            <person name="Ronning C.M."/>
            <person name="Barbazuk W.B."/>
            <person name="Blanchard M."/>
            <person name="Field C."/>
            <person name="Halling C."/>
            <person name="Hinkle G."/>
            <person name="Iartchuk O."/>
            <person name="Kim H.S."/>
            <person name="Mackenzie C."/>
            <person name="Madupu R."/>
            <person name="Miller N."/>
            <person name="Shvartsbeyn A."/>
            <person name="Sullivan S.A."/>
            <person name="Vaudin M."/>
            <person name="Wiegand R."/>
            <person name="Kaplan H.B."/>
        </authorList>
    </citation>
    <scope>NUCLEOTIDE SEQUENCE [LARGE SCALE GENOMIC DNA]</scope>
    <source>
        <strain evidence="4">DK1622</strain>
    </source>
</reference>
<name>Q1D9X5_MYXXD</name>
<feature type="domain" description="DUF1570" evidence="2">
    <location>
        <begin position="156"/>
        <end position="259"/>
    </location>
</feature>